<organism evidence="2 3">
    <name type="scientific">Pukyongia salina</name>
    <dbReference type="NCBI Taxonomy" id="2094025"/>
    <lineage>
        <taxon>Bacteria</taxon>
        <taxon>Pseudomonadati</taxon>
        <taxon>Bacteroidota</taxon>
        <taxon>Flavobacteriia</taxon>
        <taxon>Flavobacteriales</taxon>
        <taxon>Flavobacteriaceae</taxon>
        <taxon>Pukyongia</taxon>
    </lineage>
</organism>
<dbReference type="RefSeq" id="WP_105215807.1">
    <property type="nucleotide sequence ID" value="NZ_CP027062.1"/>
</dbReference>
<feature type="chain" id="PRO_5015553198" description="Auto-transporter adhesin head GIN domain-containing protein" evidence="1">
    <location>
        <begin position="21"/>
        <end position="210"/>
    </location>
</feature>
<dbReference type="KEGG" id="aue:C5O00_05950"/>
<dbReference type="OrthoDB" id="1144071at2"/>
<accession>A0A2S0HVU1</accession>
<gene>
    <name evidence="2" type="ORF">C5O00_05950</name>
</gene>
<dbReference type="AlphaFoldDB" id="A0A2S0HVU1"/>
<proteinExistence type="predicted"/>
<dbReference type="EMBL" id="CP027062">
    <property type="protein sequence ID" value="AVI50738.1"/>
    <property type="molecule type" value="Genomic_DNA"/>
</dbReference>
<feature type="signal peptide" evidence="1">
    <location>
        <begin position="1"/>
        <end position="20"/>
    </location>
</feature>
<evidence type="ECO:0000313" key="3">
    <source>
        <dbReference type="Proteomes" id="UP000238442"/>
    </source>
</evidence>
<reference evidence="2 3" key="1">
    <citation type="submission" date="2018-02" db="EMBL/GenBank/DDBJ databases">
        <title>Genomic analysis of the strain RR4-38 isolated from a seawater recirculating aquaculture system.</title>
        <authorList>
            <person name="Kim Y.-S."/>
            <person name="Jang Y.H."/>
            <person name="Kim K.-H."/>
        </authorList>
    </citation>
    <scope>NUCLEOTIDE SEQUENCE [LARGE SCALE GENOMIC DNA]</scope>
    <source>
        <strain evidence="2 3">RR4-38</strain>
    </source>
</reference>
<evidence type="ECO:0000313" key="2">
    <source>
        <dbReference type="EMBL" id="AVI50738.1"/>
    </source>
</evidence>
<sequence>MLKRPILILLLLLSAHGLFAQKKVQKQWNASGIDTLWIDSDVVYKVRISEGGAESIDLITSIEGEYFEAVTVDTKITGRTLKIDTGFSPFFKPKNDKLAAHKVLSIEMILQVPENLAVVIRSKSASVSFKGSLSFLETALENGNCELMRFRGNARLYSVSGNITVDALSNVGGRAISEEGNMYNELELEGAYFIEAKSRRGSVSLRRFQQ</sequence>
<evidence type="ECO:0008006" key="4">
    <source>
        <dbReference type="Google" id="ProtNLM"/>
    </source>
</evidence>
<keyword evidence="3" id="KW-1185">Reference proteome</keyword>
<evidence type="ECO:0000256" key="1">
    <source>
        <dbReference type="SAM" id="SignalP"/>
    </source>
</evidence>
<keyword evidence="1" id="KW-0732">Signal</keyword>
<protein>
    <recommendedName>
        <fullName evidence="4">Auto-transporter adhesin head GIN domain-containing protein</fullName>
    </recommendedName>
</protein>
<name>A0A2S0HVU1_9FLAO</name>
<dbReference type="Proteomes" id="UP000238442">
    <property type="component" value="Chromosome"/>
</dbReference>